<evidence type="ECO:0000313" key="1">
    <source>
        <dbReference type="EMBL" id="PQA53404.1"/>
    </source>
</evidence>
<sequence length="444" mass="49178">MIFLVSIGISCRKDVDNSDPLLEKAKSIYNLNERDILKSFSNNYVIRPKWENSVRSNLNDKSSVIKIEIGQGKSLGLLELVLSLDEEGILKNQIVETIPEGNSFNNKNSFSGIKSFYNQSGKFKVGAIFKKGTYFESYVPKDYLNDLNKKNISGRISNEAIDLDEVVVIGHRQGSSDYYFITIPFSFYIPTGGVYNDPYSGLWIYLPSGSGIPAPTADNWENIIRKNVPPCIKDVLNQLTIYAQGNSVGDIVQTFSNGRTPTFNWTLNSGPLTNGAGASTTPVVSNGVVTTTFDLEKLGNASDISIARTILHESIHAFLVWEFRTNPNANTSGTYAELIFSYRQSQNLNYSHHAYMPIHVNNIAAALKQYGVSKGYNYSDQFYNDMAWGGLTHDSVNSMSSSFMNAVPSASDRTRILHTLAIEQSGKDMNGNPQSQHGTKINCN</sequence>
<reference evidence="2" key="1">
    <citation type="submission" date="2018-02" db="EMBL/GenBank/DDBJ databases">
        <title>Genome sequencing of Solimonas sp. HR-BB.</title>
        <authorList>
            <person name="Lee Y."/>
            <person name="Jeon C.O."/>
        </authorList>
    </citation>
    <scope>NUCLEOTIDE SEQUENCE [LARGE SCALE GENOMIC DNA]</scope>
    <source>
        <strain evidence="2">HR-U</strain>
    </source>
</reference>
<dbReference type="EMBL" id="PTRA01000009">
    <property type="protein sequence ID" value="PQA53404.1"/>
    <property type="molecule type" value="Genomic_DNA"/>
</dbReference>
<proteinExistence type="predicted"/>
<accession>A0A2S7IES6</accession>
<gene>
    <name evidence="1" type="ORF">C5O19_24470</name>
</gene>
<name>A0A2S7IES6_9BACT</name>
<dbReference type="Proteomes" id="UP000239590">
    <property type="component" value="Unassembled WGS sequence"/>
</dbReference>
<keyword evidence="2" id="KW-1185">Reference proteome</keyword>
<protein>
    <submittedName>
        <fullName evidence="1">Uncharacterized protein</fullName>
    </submittedName>
</protein>
<dbReference type="AlphaFoldDB" id="A0A2S7IES6"/>
<comment type="caution">
    <text evidence="1">The sequence shown here is derived from an EMBL/GenBank/DDBJ whole genome shotgun (WGS) entry which is preliminary data.</text>
</comment>
<evidence type="ECO:0000313" key="2">
    <source>
        <dbReference type="Proteomes" id="UP000239590"/>
    </source>
</evidence>
<organism evidence="1 2">
    <name type="scientific">Siphonobacter curvatus</name>
    <dbReference type="NCBI Taxonomy" id="2094562"/>
    <lineage>
        <taxon>Bacteria</taxon>
        <taxon>Pseudomonadati</taxon>
        <taxon>Bacteroidota</taxon>
        <taxon>Cytophagia</taxon>
        <taxon>Cytophagales</taxon>
        <taxon>Cytophagaceae</taxon>
        <taxon>Siphonobacter</taxon>
    </lineage>
</organism>